<feature type="region of interest" description="Disordered" evidence="9">
    <location>
        <begin position="1"/>
        <end position="35"/>
    </location>
</feature>
<dbReference type="InterPro" id="IPR006172">
    <property type="entry name" value="DNA-dir_DNA_pol_B"/>
</dbReference>
<dbReference type="AlphaFoldDB" id="A0A8J4DAF1"/>
<evidence type="ECO:0000256" key="7">
    <source>
        <dbReference type="ARBA" id="ARBA00024411"/>
    </source>
</evidence>
<evidence type="ECO:0000256" key="4">
    <source>
        <dbReference type="ARBA" id="ARBA00022695"/>
    </source>
</evidence>
<feature type="region of interest" description="Disordered" evidence="9">
    <location>
        <begin position="247"/>
        <end position="267"/>
    </location>
</feature>
<dbReference type="Gene3D" id="1.10.287.690">
    <property type="entry name" value="Helix hairpin bin"/>
    <property type="match status" value="1"/>
</dbReference>
<comment type="similarity">
    <text evidence="1">Belongs to the DNA polymerase type-B family.</text>
</comment>
<dbReference type="GO" id="GO:0043625">
    <property type="term" value="C:delta DNA polymerase complex"/>
    <property type="evidence" value="ECO:0007669"/>
    <property type="project" value="TreeGrafter"/>
</dbReference>
<dbReference type="EC" id="2.7.7.7" evidence="2"/>
<dbReference type="PANTHER" id="PTHR10322:SF35">
    <property type="entry name" value="DNA-DIRECTED DNA POLYMERASE"/>
    <property type="match status" value="1"/>
</dbReference>
<evidence type="ECO:0000259" key="11">
    <source>
        <dbReference type="Pfam" id="PF03104"/>
    </source>
</evidence>
<evidence type="ECO:0000256" key="5">
    <source>
        <dbReference type="ARBA" id="ARBA00022932"/>
    </source>
</evidence>
<dbReference type="GO" id="GO:0008296">
    <property type="term" value="F:3'-5'-DNA exonuclease activity"/>
    <property type="evidence" value="ECO:0007669"/>
    <property type="project" value="TreeGrafter"/>
</dbReference>
<feature type="compositionally biased region" description="Low complexity" evidence="9">
    <location>
        <begin position="871"/>
        <end position="897"/>
    </location>
</feature>
<dbReference type="Gene3D" id="3.90.1600.10">
    <property type="entry name" value="Palm domain of DNA polymerase"/>
    <property type="match status" value="1"/>
</dbReference>
<dbReference type="Gene3D" id="3.30.420.10">
    <property type="entry name" value="Ribonuclease H-like superfamily/Ribonuclease H"/>
    <property type="match status" value="1"/>
</dbReference>
<dbReference type="EMBL" id="BNCQ01000006">
    <property type="protein sequence ID" value="GIL98967.1"/>
    <property type="molecule type" value="Genomic_DNA"/>
</dbReference>
<feature type="region of interest" description="Disordered" evidence="9">
    <location>
        <begin position="871"/>
        <end position="917"/>
    </location>
</feature>
<dbReference type="Gene3D" id="1.10.132.60">
    <property type="entry name" value="DNA polymerase family B, C-terminal domain"/>
    <property type="match status" value="1"/>
</dbReference>
<dbReference type="GO" id="GO:0003887">
    <property type="term" value="F:DNA-directed DNA polymerase activity"/>
    <property type="evidence" value="ECO:0007669"/>
    <property type="project" value="UniProtKB-KW"/>
</dbReference>
<dbReference type="Proteomes" id="UP000722791">
    <property type="component" value="Unassembled WGS sequence"/>
</dbReference>
<dbReference type="InterPro" id="IPR006133">
    <property type="entry name" value="DNA-dir_DNA_pol_B_exonuc"/>
</dbReference>
<dbReference type="PRINTS" id="PR00106">
    <property type="entry name" value="DNAPOLB"/>
</dbReference>
<evidence type="ECO:0000256" key="1">
    <source>
        <dbReference type="ARBA" id="ARBA00005755"/>
    </source>
</evidence>
<organism evidence="12 13">
    <name type="scientific">Volvox reticuliferus</name>
    <dbReference type="NCBI Taxonomy" id="1737510"/>
    <lineage>
        <taxon>Eukaryota</taxon>
        <taxon>Viridiplantae</taxon>
        <taxon>Chlorophyta</taxon>
        <taxon>core chlorophytes</taxon>
        <taxon>Chlorophyceae</taxon>
        <taxon>CS clade</taxon>
        <taxon>Chlamydomonadales</taxon>
        <taxon>Volvocaceae</taxon>
        <taxon>Volvox</taxon>
    </lineage>
</organism>
<evidence type="ECO:0000313" key="12">
    <source>
        <dbReference type="EMBL" id="GIL98967.1"/>
    </source>
</evidence>
<sequence length="1088" mass="114666">MASRDPKRARLTTFDDLSSQILDDPDSPVGSKSDACSEGITGVIDVVDAEPIVAMVLDVDEGPAGSFHIWARTSEGATALVRVHDYCPYLYVPAPVRVNPGGGHGGNSDGGGPGATALRAEWSIGELDALRSHWNCRLPHESRLVSISSLTTRPIMYFRPAAPGGAPYLRLTLRPGGSSKRAGAALEGLMSGREGALLERQLGMRFVDKAVHEAEVKLLTRFLCDSALSAGAWFYLPGAPSCIPTPNPTSPGGEGCDRVPPASSSGHSPRLYYTPVVISSARISTCEVEVEAPWRALQSLTPDATQLSDPDWCPEVVRRAGAVATSGAADAAAGAPLAAAILAAHDGRIAALNIMTVDVLAVPYDTTNRVPVTAKDDPVICIGCDVRMYGTPAGQQAAAARADGDGARALGDHDAVGPYGVVFLLAGPDLTRAGPPLPRVALGGSELRCFDSEREMLLAWKEWVLQADPDIITTFQVRDTLGAIRDRFERLRLEGGGLLVSRLAPVCGSGGTAATASPMTVRSVVMYSVAWVKRQGRMSSNSNQETFQADIRGRVVVDVLRQVLTSQTLATFSLVDCCQSLLGETLEVLGPFHLARLAAEAQGRQALPAPPPASPRQVAAAAAARIASYVVRRVDVIVRLTSRLATLPEAFEMARVTGLTIPQVMYNAQMIRTWSLLHRNAHRQNYIIGGRQEAGNLIESPFLMHPIENHTAGLYRSPVATLDFASLYPSLYRAYNLCYTTLVHPDDVDAVGRERCGFTPTGHAFVKPVVRQGILPTILAALMAARATTRAKLKAVKYDAAASAVLDSRQRALKITANALYGFTGAAASPLQCLPLADSCLAYGATACRAAIQTITKALEEATAAAAAAATTPPPATAAKAGPAEGAATSTSTSTSAPGVVPAPSSGRELGGAEPPPLGPAAAGGRVIYAQTDSVFVHFPRASPEEAVRLGKKAAALVTSSLPYPMELKYEKVMAPFLLLHVNRYAGRAMEAEEDAASPETRGSLLVKGVRSMWRQSAPFVTEVLQGSLERILMKDDVEAAVSYAEGQIWRLLSGRVELGELAMTGGLWRITGQQVAAAAAAAEGEGG</sequence>
<dbReference type="InterPro" id="IPR043502">
    <property type="entry name" value="DNA/RNA_pol_sf"/>
</dbReference>
<comment type="caution">
    <text evidence="12">The sequence shown here is derived from an EMBL/GenBank/DDBJ whole genome shotgun (WGS) entry which is preliminary data.</text>
</comment>
<keyword evidence="3" id="KW-0808">Transferase</keyword>
<accession>A0A8J4DAF1</accession>
<gene>
    <name evidence="12" type="ORF">Vretimale_4197</name>
</gene>
<comment type="catalytic activity">
    <reaction evidence="8">
        <text>DNA(n) + a 2'-deoxyribonucleoside 5'-triphosphate = DNA(n+1) + diphosphate</text>
        <dbReference type="Rhea" id="RHEA:22508"/>
        <dbReference type="Rhea" id="RHEA-COMP:17339"/>
        <dbReference type="Rhea" id="RHEA-COMP:17340"/>
        <dbReference type="ChEBI" id="CHEBI:33019"/>
        <dbReference type="ChEBI" id="CHEBI:61560"/>
        <dbReference type="ChEBI" id="CHEBI:173112"/>
        <dbReference type="EC" id="2.7.7.7"/>
    </reaction>
</comment>
<dbReference type="PANTHER" id="PTHR10322">
    <property type="entry name" value="DNA POLYMERASE CATALYTIC SUBUNIT"/>
    <property type="match status" value="1"/>
</dbReference>
<dbReference type="InterPro" id="IPR023211">
    <property type="entry name" value="DNA_pol_palm_dom_sf"/>
</dbReference>
<dbReference type="Pfam" id="PF03104">
    <property type="entry name" value="DNA_pol_B_exo1"/>
    <property type="match status" value="1"/>
</dbReference>
<dbReference type="GO" id="GO:0000166">
    <property type="term" value="F:nucleotide binding"/>
    <property type="evidence" value="ECO:0007669"/>
    <property type="project" value="InterPro"/>
</dbReference>
<dbReference type="Pfam" id="PF00136">
    <property type="entry name" value="DNA_pol_B"/>
    <property type="match status" value="1"/>
</dbReference>
<evidence type="ECO:0000256" key="2">
    <source>
        <dbReference type="ARBA" id="ARBA00012417"/>
    </source>
</evidence>
<dbReference type="SUPFAM" id="SSF56672">
    <property type="entry name" value="DNA/RNA polymerases"/>
    <property type="match status" value="1"/>
</dbReference>
<feature type="non-terminal residue" evidence="12">
    <location>
        <position position="1"/>
    </location>
</feature>
<evidence type="ECO:0000256" key="9">
    <source>
        <dbReference type="SAM" id="MobiDB-lite"/>
    </source>
</evidence>
<evidence type="ECO:0000256" key="3">
    <source>
        <dbReference type="ARBA" id="ARBA00022679"/>
    </source>
</evidence>
<dbReference type="GO" id="GO:0006287">
    <property type="term" value="P:base-excision repair, gap-filling"/>
    <property type="evidence" value="ECO:0007669"/>
    <property type="project" value="TreeGrafter"/>
</dbReference>
<protein>
    <recommendedName>
        <fullName evidence="7">DNA polymerase delta catalytic subunit</fullName>
        <ecNumber evidence="2">2.7.7.7</ecNumber>
    </recommendedName>
</protein>
<keyword evidence="4" id="KW-0548">Nucleotidyltransferase</keyword>
<dbReference type="GO" id="GO:0006297">
    <property type="term" value="P:nucleotide-excision repair, DNA gap filling"/>
    <property type="evidence" value="ECO:0007669"/>
    <property type="project" value="TreeGrafter"/>
</dbReference>
<evidence type="ECO:0000256" key="8">
    <source>
        <dbReference type="ARBA" id="ARBA00049244"/>
    </source>
</evidence>
<feature type="domain" description="DNA-directed DNA polymerase family B exonuclease" evidence="11">
    <location>
        <begin position="372"/>
        <end position="477"/>
    </location>
</feature>
<evidence type="ECO:0000313" key="13">
    <source>
        <dbReference type="Proteomes" id="UP000722791"/>
    </source>
</evidence>
<name>A0A8J4DAF1_9CHLO</name>
<keyword evidence="5" id="KW-0239">DNA-directed DNA polymerase</keyword>
<dbReference type="InterPro" id="IPR012337">
    <property type="entry name" value="RNaseH-like_sf"/>
</dbReference>
<evidence type="ECO:0000256" key="6">
    <source>
        <dbReference type="ARBA" id="ARBA00023125"/>
    </source>
</evidence>
<evidence type="ECO:0000259" key="10">
    <source>
        <dbReference type="Pfam" id="PF00136"/>
    </source>
</evidence>
<dbReference type="InterPro" id="IPR006134">
    <property type="entry name" value="DNA-dir_DNA_pol_B_multi_dom"/>
</dbReference>
<dbReference type="SMART" id="SM00486">
    <property type="entry name" value="POLBc"/>
    <property type="match status" value="1"/>
</dbReference>
<dbReference type="InterPro" id="IPR042087">
    <property type="entry name" value="DNA_pol_B_thumb"/>
</dbReference>
<dbReference type="InterPro" id="IPR036397">
    <property type="entry name" value="RNaseH_sf"/>
</dbReference>
<reference evidence="12" key="1">
    <citation type="journal article" date="2021" name="Proc. Natl. Acad. Sci. U.S.A.">
        <title>Three genomes in the algal genus Volvox reveal the fate of a haploid sex-determining region after a transition to homothallism.</title>
        <authorList>
            <person name="Yamamoto K."/>
            <person name="Hamaji T."/>
            <person name="Kawai-Toyooka H."/>
            <person name="Matsuzaki R."/>
            <person name="Takahashi F."/>
            <person name="Nishimura Y."/>
            <person name="Kawachi M."/>
            <person name="Noguchi H."/>
            <person name="Minakuchi Y."/>
            <person name="Umen J.G."/>
            <person name="Toyoda A."/>
            <person name="Nozaki H."/>
        </authorList>
    </citation>
    <scope>NUCLEOTIDE SEQUENCE</scope>
    <source>
        <strain evidence="12">NIES-3785</strain>
    </source>
</reference>
<proteinExistence type="inferred from homology"/>
<dbReference type="GO" id="GO:0003677">
    <property type="term" value="F:DNA binding"/>
    <property type="evidence" value="ECO:0007669"/>
    <property type="project" value="UniProtKB-KW"/>
</dbReference>
<feature type="domain" description="DNA-directed DNA polymerase family B multifunctional" evidence="10">
    <location>
        <begin position="661"/>
        <end position="1067"/>
    </location>
</feature>
<dbReference type="InterPro" id="IPR050240">
    <property type="entry name" value="DNA_pol_type-B"/>
</dbReference>
<dbReference type="SUPFAM" id="SSF53098">
    <property type="entry name" value="Ribonuclease H-like"/>
    <property type="match status" value="1"/>
</dbReference>
<dbReference type="GO" id="GO:0045004">
    <property type="term" value="P:DNA replication proofreading"/>
    <property type="evidence" value="ECO:0007669"/>
    <property type="project" value="TreeGrafter"/>
</dbReference>
<keyword evidence="6" id="KW-0238">DNA-binding</keyword>